<evidence type="ECO:0008006" key="3">
    <source>
        <dbReference type="Google" id="ProtNLM"/>
    </source>
</evidence>
<name>A0A6J4LRK1_9ACTN</name>
<dbReference type="AlphaFoldDB" id="A0A6J4LRK1"/>
<reference evidence="2" key="1">
    <citation type="submission" date="2020-02" db="EMBL/GenBank/DDBJ databases">
        <authorList>
            <person name="Meier V. D."/>
        </authorList>
    </citation>
    <scope>NUCLEOTIDE SEQUENCE</scope>
    <source>
        <strain evidence="2">AVDCRST_MAG29</strain>
    </source>
</reference>
<protein>
    <recommendedName>
        <fullName evidence="3">Lipoprotein</fullName>
    </recommendedName>
</protein>
<dbReference type="EMBL" id="CADCUG010000093">
    <property type="protein sequence ID" value="CAA9339540.1"/>
    <property type="molecule type" value="Genomic_DNA"/>
</dbReference>
<gene>
    <name evidence="2" type="ORF">AVDCRST_MAG29-1552</name>
</gene>
<proteinExistence type="predicted"/>
<keyword evidence="1" id="KW-0732">Signal</keyword>
<feature type="signal peptide" evidence="1">
    <location>
        <begin position="1"/>
        <end position="24"/>
    </location>
</feature>
<feature type="chain" id="PRO_5038668893" description="Lipoprotein" evidence="1">
    <location>
        <begin position="25"/>
        <end position="275"/>
    </location>
</feature>
<sequence>MKLPRPAVIAVLISLALTSCGDQAGQTTAAPAEDSFAGPLYVAADDAQHSGAGAAGDVVECDTWGSGGFSDAEVYGDGATADTAERALEVARSERLFGGAQEGLRVGKEEDDRILYVLEVQGAIKQAVIVHNGPATEGAGGPGWYVESWAHCDFSEFPRSFTDGIGLGVWTNASGRPVPTTTIESWRGPEHCNWQSMTFLSLGKAVYVRDPQSDLADFFAEPYRQHAELPAAAMDTGFERDGQHLWLSADDQRAFVGTADDVEVWPRTIEPLGCE</sequence>
<organism evidence="2">
    <name type="scientific">uncultured Nocardioidaceae bacterium</name>
    <dbReference type="NCBI Taxonomy" id="253824"/>
    <lineage>
        <taxon>Bacteria</taxon>
        <taxon>Bacillati</taxon>
        <taxon>Actinomycetota</taxon>
        <taxon>Actinomycetes</taxon>
        <taxon>Propionibacteriales</taxon>
        <taxon>Nocardioidaceae</taxon>
        <taxon>environmental samples</taxon>
    </lineage>
</organism>
<evidence type="ECO:0000313" key="2">
    <source>
        <dbReference type="EMBL" id="CAA9339540.1"/>
    </source>
</evidence>
<dbReference type="PROSITE" id="PS51257">
    <property type="entry name" value="PROKAR_LIPOPROTEIN"/>
    <property type="match status" value="1"/>
</dbReference>
<evidence type="ECO:0000256" key="1">
    <source>
        <dbReference type="SAM" id="SignalP"/>
    </source>
</evidence>
<accession>A0A6J4LRK1</accession>